<feature type="chain" id="PRO_5030515400" description="Peptidylprolyl isomerase" evidence="2">
    <location>
        <begin position="24"/>
        <end position="430"/>
    </location>
</feature>
<keyword evidence="2" id="KW-0732">Signal</keyword>
<feature type="region of interest" description="Disordered" evidence="1">
    <location>
        <begin position="406"/>
        <end position="430"/>
    </location>
</feature>
<evidence type="ECO:0008006" key="4">
    <source>
        <dbReference type="Google" id="ProtNLM"/>
    </source>
</evidence>
<evidence type="ECO:0000256" key="1">
    <source>
        <dbReference type="SAM" id="MobiDB-lite"/>
    </source>
</evidence>
<dbReference type="AlphaFoldDB" id="A0A7S0XAM2"/>
<protein>
    <recommendedName>
        <fullName evidence="4">Peptidylprolyl isomerase</fullName>
    </recommendedName>
</protein>
<feature type="compositionally biased region" description="Basic and acidic residues" evidence="1">
    <location>
        <begin position="232"/>
        <end position="242"/>
    </location>
</feature>
<dbReference type="PANTHER" id="PTHR38150:SF1">
    <property type="entry name" value="PFU DOMAIN-CONTAINING PROTEIN"/>
    <property type="match status" value="1"/>
</dbReference>
<gene>
    <name evidence="3" type="ORF">MANT1106_LOCUS14273</name>
</gene>
<reference evidence="3" key="1">
    <citation type="submission" date="2021-01" db="EMBL/GenBank/DDBJ databases">
        <authorList>
            <person name="Corre E."/>
            <person name="Pelletier E."/>
            <person name="Niang G."/>
            <person name="Scheremetjew M."/>
            <person name="Finn R."/>
            <person name="Kale V."/>
            <person name="Holt S."/>
            <person name="Cochrane G."/>
            <person name="Meng A."/>
            <person name="Brown T."/>
            <person name="Cohen L."/>
        </authorList>
    </citation>
    <scope>NUCLEOTIDE SEQUENCE</scope>
    <source>
        <strain evidence="3">SL-175</strain>
    </source>
</reference>
<organism evidence="3">
    <name type="scientific">Mantoniella antarctica</name>
    <dbReference type="NCBI Taxonomy" id="81844"/>
    <lineage>
        <taxon>Eukaryota</taxon>
        <taxon>Viridiplantae</taxon>
        <taxon>Chlorophyta</taxon>
        <taxon>Mamiellophyceae</taxon>
        <taxon>Mamiellales</taxon>
        <taxon>Mamiellaceae</taxon>
        <taxon>Mantoniella</taxon>
    </lineage>
</organism>
<proteinExistence type="predicted"/>
<name>A0A7S0XAM2_9CHLO</name>
<dbReference type="PANTHER" id="PTHR38150">
    <property type="entry name" value="EF-HAND DOMAIN-CONTAINING PROTEIN"/>
    <property type="match status" value="1"/>
</dbReference>
<dbReference type="EMBL" id="HBFC01023734">
    <property type="protein sequence ID" value="CAD8711586.1"/>
    <property type="molecule type" value="Transcribed_RNA"/>
</dbReference>
<evidence type="ECO:0000313" key="3">
    <source>
        <dbReference type="EMBL" id="CAD8711586.1"/>
    </source>
</evidence>
<feature type="region of interest" description="Disordered" evidence="1">
    <location>
        <begin position="232"/>
        <end position="265"/>
    </location>
</feature>
<evidence type="ECO:0000256" key="2">
    <source>
        <dbReference type="SAM" id="SignalP"/>
    </source>
</evidence>
<sequence length="430" mass="46087">MAKASWILLLVVALAATVSTARALDSLPFIEMPLYVGEQRTALGIYEGDNVNAAVEKFGVTHALSPDELTTLKAEVTRRFLSIAQAVNGAPPAAAAAKEPLFEIPVGLQDGRVVPLRLFEGDNLVRAVRQFAKEQNIPEDVIPALFEEVKKRVVPADPDAKPSGGDGDAALSTPEIIFDIPIDVDGDVHYLKLYRGDVLGDRVKAFAVEHKLTDALAQKMLEAVAERIRTSQESERAAEAKRAQQQQQQQEQERQEEQEEEKAKAQPLYEIPVDVNGAVFPLRLYEGDVLRAAVEAFVAQNGLDASTVPILIDEVAARISNKPSPQQQQQQQQQQQAAATAASLEPLVSLAVSLDNPNPDALPLPPIAMYAGESSQAVADAYCKANGLDVATIAPQLAQVLTERAEQKTQEQHHAAAGVTAAAGGGAVSQ</sequence>
<accession>A0A7S0XAM2</accession>
<feature type="signal peptide" evidence="2">
    <location>
        <begin position="1"/>
        <end position="23"/>
    </location>
</feature>